<keyword evidence="2" id="KW-0813">Transport</keyword>
<dbReference type="PROSITE" id="PS50850">
    <property type="entry name" value="MFS"/>
    <property type="match status" value="1"/>
</dbReference>
<feature type="compositionally biased region" description="Low complexity" evidence="7">
    <location>
        <begin position="42"/>
        <end position="55"/>
    </location>
</feature>
<feature type="transmembrane region" description="Helical" evidence="8">
    <location>
        <begin position="573"/>
        <end position="594"/>
    </location>
</feature>
<keyword evidence="4 8" id="KW-1133">Transmembrane helix</keyword>
<dbReference type="GO" id="GO:0022857">
    <property type="term" value="F:transmembrane transporter activity"/>
    <property type="evidence" value="ECO:0007669"/>
    <property type="project" value="InterPro"/>
</dbReference>
<feature type="transmembrane region" description="Helical" evidence="8">
    <location>
        <begin position="696"/>
        <end position="715"/>
    </location>
</feature>
<evidence type="ECO:0000256" key="2">
    <source>
        <dbReference type="ARBA" id="ARBA00022448"/>
    </source>
</evidence>
<feature type="transmembrane region" description="Helical" evidence="8">
    <location>
        <begin position="270"/>
        <end position="291"/>
    </location>
</feature>
<dbReference type="InterPro" id="IPR036259">
    <property type="entry name" value="MFS_trans_sf"/>
</dbReference>
<keyword evidence="3 8" id="KW-0812">Transmembrane</keyword>
<dbReference type="GO" id="GO:0016020">
    <property type="term" value="C:membrane"/>
    <property type="evidence" value="ECO:0007669"/>
    <property type="project" value="UniProtKB-SubCell"/>
</dbReference>
<reference evidence="10 11" key="1">
    <citation type="journal article" date="2024" name="Nat. Commun.">
        <title>Phylogenomics reveals the evolutionary origins of lichenization in chlorophyte algae.</title>
        <authorList>
            <person name="Puginier C."/>
            <person name="Libourel C."/>
            <person name="Otte J."/>
            <person name="Skaloud P."/>
            <person name="Haon M."/>
            <person name="Grisel S."/>
            <person name="Petersen M."/>
            <person name="Berrin J.G."/>
            <person name="Delaux P.M."/>
            <person name="Dal Grande F."/>
            <person name="Keller J."/>
        </authorList>
    </citation>
    <scope>NUCLEOTIDE SEQUENCE [LARGE SCALE GENOMIC DNA]</scope>
    <source>
        <strain evidence="10 11">SAG 2145</strain>
    </source>
</reference>
<organism evidence="10 11">
    <name type="scientific">Apatococcus lobatus</name>
    <dbReference type="NCBI Taxonomy" id="904363"/>
    <lineage>
        <taxon>Eukaryota</taxon>
        <taxon>Viridiplantae</taxon>
        <taxon>Chlorophyta</taxon>
        <taxon>core chlorophytes</taxon>
        <taxon>Trebouxiophyceae</taxon>
        <taxon>Chlorellales</taxon>
        <taxon>Chlorellaceae</taxon>
        <taxon>Apatococcus</taxon>
    </lineage>
</organism>
<dbReference type="Gene3D" id="1.20.1250.20">
    <property type="entry name" value="MFS general substrate transporter like domains"/>
    <property type="match status" value="1"/>
</dbReference>
<accession>A0AAW1S6G9</accession>
<dbReference type="AlphaFoldDB" id="A0AAW1S6G9"/>
<comment type="caution">
    <text evidence="10">The sequence shown here is derived from an EMBL/GenBank/DDBJ whole genome shotgun (WGS) entry which is preliminary data.</text>
</comment>
<dbReference type="PANTHER" id="PTHR23505:SF79">
    <property type="entry name" value="PROTEIN SPINSTER"/>
    <property type="match status" value="1"/>
</dbReference>
<feature type="region of interest" description="Disordered" evidence="7">
    <location>
        <begin position="479"/>
        <end position="500"/>
    </location>
</feature>
<feature type="domain" description="Major facilitator superfamily (MFS) profile" evidence="9">
    <location>
        <begin position="233"/>
        <end position="726"/>
    </location>
</feature>
<evidence type="ECO:0000313" key="10">
    <source>
        <dbReference type="EMBL" id="KAK9841557.1"/>
    </source>
</evidence>
<dbReference type="EMBL" id="JALJOS010000003">
    <property type="protein sequence ID" value="KAK9841557.1"/>
    <property type="molecule type" value="Genomic_DNA"/>
</dbReference>
<sequence length="735" mass="77842">MNLSATSLPIDHAGPAATALGRFRNPTNPILQSRNAVHESTARASSSAGASCSTSPFQPSTACLTTPEFRSPQYTTRGRQPSFSRYARLQSKRRNLSRTADWPVRPNASSGKADRSQSPDPRPARGLGLDGAASSSAAARQNARSDSKAQSMGSGATLSAGDGTASLGQEQRFQGPTCRWPGGPTCPWPGGTQAITLDQLSQNNPQTLQALAKSAKEKQPGGTEQPNLGTFWALLVLGFAYLHHSTTGFALPALLPSISPELDLSDSQGALLTVGYAVLYAITLVPAGLLADRVDRPRLLAGGLTAWSILTMVAAKVHNFGELLATRIGFAAAQSTQNPICFSLIPELFPKERTTAIAAYNSAIYIGRALSFATVIVASRLGMATGGDVTPMMVPLSSLDLSHVSLLYTQGEMAAITPIYDYDFNILHGEGESPWRQLLQLLGPPGFVIAALALLTVAEPRKAKFGLFGDPMTSSRFINPTTRGFNRSTSDTFSSFEEDSDAVKRPGRLRIQSKQQEEQKEEKKEEKKGNLVEGLKTLATTAASALNDVGGWALVSWHATFYQRVFHLTPETYAPMLACIIPIGGIIGGVGGGLLGDKLSKSGGRFWLTAGATMAAAPVLAASILAGDSDKSFIALLFGFALAECWRAPAAILVRDVSPPGLGSAGAAVHLCVRNLIGGMGPLGVSYLQNKVGLQYAMLFVPFFFFLSGLGFVAAEKILEAEKVEKAQQQQQQTA</sequence>
<gene>
    <name evidence="10" type="ORF">WJX74_007894</name>
</gene>
<feature type="transmembrane region" description="Helical" evidence="8">
    <location>
        <begin position="633"/>
        <end position="654"/>
    </location>
</feature>
<evidence type="ECO:0000256" key="8">
    <source>
        <dbReference type="SAM" id="Phobius"/>
    </source>
</evidence>
<keyword evidence="5 8" id="KW-0472">Membrane</keyword>
<feature type="compositionally biased region" description="Low complexity" evidence="7">
    <location>
        <begin position="124"/>
        <end position="144"/>
    </location>
</feature>
<dbReference type="InterPro" id="IPR044770">
    <property type="entry name" value="MFS_spinster-like"/>
</dbReference>
<keyword evidence="11" id="KW-1185">Reference proteome</keyword>
<evidence type="ECO:0000256" key="5">
    <source>
        <dbReference type="ARBA" id="ARBA00023136"/>
    </source>
</evidence>
<feature type="transmembrane region" description="Helical" evidence="8">
    <location>
        <begin position="228"/>
        <end position="250"/>
    </location>
</feature>
<evidence type="ECO:0000259" key="9">
    <source>
        <dbReference type="PROSITE" id="PS50850"/>
    </source>
</evidence>
<evidence type="ECO:0000256" key="6">
    <source>
        <dbReference type="ARBA" id="ARBA00024338"/>
    </source>
</evidence>
<feature type="compositionally biased region" description="Polar residues" evidence="7">
    <location>
        <begin position="148"/>
        <end position="157"/>
    </location>
</feature>
<dbReference type="InterPro" id="IPR011701">
    <property type="entry name" value="MFS"/>
</dbReference>
<protein>
    <recommendedName>
        <fullName evidence="9">Major facilitator superfamily (MFS) profile domain-containing protein</fullName>
    </recommendedName>
</protein>
<evidence type="ECO:0000256" key="7">
    <source>
        <dbReference type="SAM" id="MobiDB-lite"/>
    </source>
</evidence>
<comment type="similarity">
    <text evidence="6">Belongs to the major facilitator superfamily. Spinster (TC 2.A.1.49) family.</text>
</comment>
<dbReference type="SUPFAM" id="SSF103473">
    <property type="entry name" value="MFS general substrate transporter"/>
    <property type="match status" value="1"/>
</dbReference>
<proteinExistence type="inferred from homology"/>
<name>A0AAW1S6G9_9CHLO</name>
<feature type="transmembrane region" description="Helical" evidence="8">
    <location>
        <begin position="438"/>
        <end position="458"/>
    </location>
</feature>
<feature type="region of interest" description="Disordered" evidence="7">
    <location>
        <begin position="19"/>
        <end position="184"/>
    </location>
</feature>
<feature type="compositionally biased region" description="Polar residues" evidence="7">
    <location>
        <begin position="25"/>
        <end position="35"/>
    </location>
</feature>
<dbReference type="Pfam" id="PF07690">
    <property type="entry name" value="MFS_1"/>
    <property type="match status" value="1"/>
</dbReference>
<comment type="subcellular location">
    <subcellularLocation>
        <location evidence="1">Membrane</location>
        <topology evidence="1">Multi-pass membrane protein</topology>
    </subcellularLocation>
</comment>
<dbReference type="PANTHER" id="PTHR23505">
    <property type="entry name" value="SPINSTER"/>
    <property type="match status" value="1"/>
</dbReference>
<dbReference type="Proteomes" id="UP001438707">
    <property type="component" value="Unassembled WGS sequence"/>
</dbReference>
<evidence type="ECO:0000313" key="11">
    <source>
        <dbReference type="Proteomes" id="UP001438707"/>
    </source>
</evidence>
<feature type="transmembrane region" description="Helical" evidence="8">
    <location>
        <begin position="606"/>
        <end position="626"/>
    </location>
</feature>
<evidence type="ECO:0000256" key="1">
    <source>
        <dbReference type="ARBA" id="ARBA00004141"/>
    </source>
</evidence>
<evidence type="ECO:0000256" key="3">
    <source>
        <dbReference type="ARBA" id="ARBA00022692"/>
    </source>
</evidence>
<evidence type="ECO:0000256" key="4">
    <source>
        <dbReference type="ARBA" id="ARBA00022989"/>
    </source>
</evidence>
<dbReference type="InterPro" id="IPR020846">
    <property type="entry name" value="MFS_dom"/>
</dbReference>
<feature type="compositionally biased region" description="Polar residues" evidence="7">
    <location>
        <begin position="72"/>
        <end position="83"/>
    </location>
</feature>